<accession>A0ABQ1HGG3</accession>
<protein>
    <submittedName>
        <fullName evidence="3">FAD-binding oxidoreductase</fullName>
    </submittedName>
</protein>
<evidence type="ECO:0000313" key="4">
    <source>
        <dbReference type="Proteomes" id="UP000623419"/>
    </source>
</evidence>
<name>A0ABQ1HGG3_9GAMM</name>
<dbReference type="RefSeq" id="WP_188662153.1">
    <property type="nucleotide sequence ID" value="NZ_BMKC01000001.1"/>
</dbReference>
<dbReference type="InterPro" id="IPR036188">
    <property type="entry name" value="FAD/NAD-bd_sf"/>
</dbReference>
<evidence type="ECO:0000256" key="1">
    <source>
        <dbReference type="ARBA" id="ARBA00023002"/>
    </source>
</evidence>
<dbReference type="PANTHER" id="PTHR13847">
    <property type="entry name" value="SARCOSINE DEHYDROGENASE-RELATED"/>
    <property type="match status" value="1"/>
</dbReference>
<gene>
    <name evidence="3" type="ORF">GCM10011521_11580</name>
</gene>
<sequence>MHADSFYRARSPAPPARAALAGRHEVHTCIVGGGFAGLNTALGLAERDNRDVMLLEARDIGHGASGRNGGFVFGGFSRGEAELLAELGPQRAQALYQGTVDAVDLIRRRIQRHAIRCDATDAGVIWANWFRDPAVLHGRQRLLAEHFGVEWQWLDREQMAHRIASTRYSEGLLEANALHFDPLAYARGLADAATQQGVCVHEGSPALSLDRDGSGWRVRTPDGEVHARHVVLACGGYLAGLRREVDAGVMPIATYVMVTEPLGPRLDEVLRTRAAVYDSRFAFDYYRPLPDTRLLWGGRISVLDRSPGAVRRLLRRDLLRVFPQLHDLQIERAWSGLMSYARHQMPQVGKVDEGLWLAQAFGGHGVAPTTFAGELLASAIAHGDPRWREMADYGLVSALKPAGFAGAQLSYWWYQARDAWKDWRESR</sequence>
<dbReference type="SUPFAM" id="SSF51905">
    <property type="entry name" value="FAD/NAD(P)-binding domain"/>
    <property type="match status" value="1"/>
</dbReference>
<keyword evidence="4" id="KW-1185">Reference proteome</keyword>
<proteinExistence type="predicted"/>
<dbReference type="Gene3D" id="3.30.9.10">
    <property type="entry name" value="D-Amino Acid Oxidase, subunit A, domain 2"/>
    <property type="match status" value="1"/>
</dbReference>
<dbReference type="Pfam" id="PF01266">
    <property type="entry name" value="DAO"/>
    <property type="match status" value="1"/>
</dbReference>
<organism evidence="3 4">
    <name type="scientific">Arenimonas soli</name>
    <dbReference type="NCBI Taxonomy" id="2269504"/>
    <lineage>
        <taxon>Bacteria</taxon>
        <taxon>Pseudomonadati</taxon>
        <taxon>Pseudomonadota</taxon>
        <taxon>Gammaproteobacteria</taxon>
        <taxon>Lysobacterales</taxon>
        <taxon>Lysobacteraceae</taxon>
        <taxon>Arenimonas</taxon>
    </lineage>
</organism>
<comment type="caution">
    <text evidence="3">The sequence shown here is derived from an EMBL/GenBank/DDBJ whole genome shotgun (WGS) entry which is preliminary data.</text>
</comment>
<reference evidence="4" key="1">
    <citation type="journal article" date="2019" name="Int. J. Syst. Evol. Microbiol.">
        <title>The Global Catalogue of Microorganisms (GCM) 10K type strain sequencing project: providing services to taxonomists for standard genome sequencing and annotation.</title>
        <authorList>
            <consortium name="The Broad Institute Genomics Platform"/>
            <consortium name="The Broad Institute Genome Sequencing Center for Infectious Disease"/>
            <person name="Wu L."/>
            <person name="Ma J."/>
        </authorList>
    </citation>
    <scope>NUCLEOTIDE SEQUENCE [LARGE SCALE GENOMIC DNA]</scope>
    <source>
        <strain evidence="4">CGMCC 1.15905</strain>
    </source>
</reference>
<dbReference type="InterPro" id="IPR006076">
    <property type="entry name" value="FAD-dep_OxRdtase"/>
</dbReference>
<feature type="domain" description="FAD dependent oxidoreductase" evidence="2">
    <location>
        <begin position="28"/>
        <end position="378"/>
    </location>
</feature>
<dbReference type="EMBL" id="BMKC01000001">
    <property type="protein sequence ID" value="GGA75085.1"/>
    <property type="molecule type" value="Genomic_DNA"/>
</dbReference>
<dbReference type="PANTHER" id="PTHR13847:SF281">
    <property type="entry name" value="FAD DEPENDENT OXIDOREDUCTASE DOMAIN-CONTAINING PROTEIN"/>
    <property type="match status" value="1"/>
</dbReference>
<evidence type="ECO:0000313" key="3">
    <source>
        <dbReference type="EMBL" id="GGA75085.1"/>
    </source>
</evidence>
<dbReference type="Gene3D" id="3.50.50.60">
    <property type="entry name" value="FAD/NAD(P)-binding domain"/>
    <property type="match status" value="1"/>
</dbReference>
<dbReference type="Proteomes" id="UP000623419">
    <property type="component" value="Unassembled WGS sequence"/>
</dbReference>
<keyword evidence="1" id="KW-0560">Oxidoreductase</keyword>
<evidence type="ECO:0000259" key="2">
    <source>
        <dbReference type="Pfam" id="PF01266"/>
    </source>
</evidence>